<dbReference type="GeneID" id="56034540"/>
<dbReference type="InterPro" id="IPR037523">
    <property type="entry name" value="VOC_core"/>
</dbReference>
<evidence type="ECO:0000256" key="1">
    <source>
        <dbReference type="ARBA" id="ARBA00022723"/>
    </source>
</evidence>
<dbReference type="OrthoDB" id="6111at2157"/>
<dbReference type="RefSeq" id="WP_179262069.1">
    <property type="nucleotide sequence ID" value="NZ_CP058601.1"/>
</dbReference>
<protein>
    <submittedName>
        <fullName evidence="3">VOC family protein</fullName>
    </submittedName>
</protein>
<dbReference type="GO" id="GO:0004493">
    <property type="term" value="F:methylmalonyl-CoA epimerase activity"/>
    <property type="evidence" value="ECO:0007669"/>
    <property type="project" value="TreeGrafter"/>
</dbReference>
<dbReference type="GO" id="GO:0046491">
    <property type="term" value="P:L-methylmalonyl-CoA metabolic process"/>
    <property type="evidence" value="ECO:0007669"/>
    <property type="project" value="TreeGrafter"/>
</dbReference>
<reference evidence="3 4" key="1">
    <citation type="submission" date="2020-07" db="EMBL/GenBank/DDBJ databases">
        <authorList>
            <person name="Cui H."/>
        </authorList>
    </citation>
    <scope>NUCLEOTIDE SEQUENCE [LARGE SCALE GENOMIC DNA]</scope>
    <source>
        <strain evidence="3 4">YPL8</strain>
    </source>
</reference>
<dbReference type="Gene3D" id="3.10.180.10">
    <property type="entry name" value="2,3-Dihydroxybiphenyl 1,2-Dioxygenase, domain 1"/>
    <property type="match status" value="1"/>
</dbReference>
<evidence type="ECO:0000313" key="3">
    <source>
        <dbReference type="EMBL" id="QLG49992.1"/>
    </source>
</evidence>
<evidence type="ECO:0000259" key="2">
    <source>
        <dbReference type="PROSITE" id="PS51819"/>
    </source>
</evidence>
<keyword evidence="1" id="KW-0479">Metal-binding</keyword>
<name>A0A7D5GMB4_9EURY</name>
<dbReference type="InterPro" id="IPR004360">
    <property type="entry name" value="Glyas_Fos-R_dOase_dom"/>
</dbReference>
<dbReference type="PANTHER" id="PTHR43048:SF3">
    <property type="entry name" value="METHYLMALONYL-COA EPIMERASE, MITOCHONDRIAL"/>
    <property type="match status" value="1"/>
</dbReference>
<dbReference type="KEGG" id="haly:HYG82_14575"/>
<keyword evidence="4" id="KW-1185">Reference proteome</keyword>
<dbReference type="Proteomes" id="UP000509241">
    <property type="component" value="Chromosome"/>
</dbReference>
<feature type="domain" description="VOC" evidence="2">
    <location>
        <begin position="4"/>
        <end position="140"/>
    </location>
</feature>
<organism evidence="3 4">
    <name type="scientific">Natrinema halophilum</name>
    <dbReference type="NCBI Taxonomy" id="1699371"/>
    <lineage>
        <taxon>Archaea</taxon>
        <taxon>Methanobacteriati</taxon>
        <taxon>Methanobacteriota</taxon>
        <taxon>Stenosarchaea group</taxon>
        <taxon>Halobacteria</taxon>
        <taxon>Halobacteriales</taxon>
        <taxon>Natrialbaceae</taxon>
        <taxon>Natrinema</taxon>
    </lineage>
</organism>
<evidence type="ECO:0000313" key="4">
    <source>
        <dbReference type="Proteomes" id="UP000509241"/>
    </source>
</evidence>
<sequence length="143" mass="15772">MDPTAHHYGITVSDLDRSIAFYRDVLGMTVADRFSMDPDRFGDLLGVDDGQAEVAFLDGFGFRLELEEHAKPNGNVNERTTPSDVGYPHLCLEVDNIEDAYRSLRDDADFVSPPGQASESGAKICYFRDPDGNLIELIESPSA</sequence>
<proteinExistence type="predicted"/>
<accession>A0A7D5GMB4</accession>
<dbReference type="InterPro" id="IPR051785">
    <property type="entry name" value="MMCE/EMCE_epimerase"/>
</dbReference>
<dbReference type="PROSITE" id="PS51819">
    <property type="entry name" value="VOC"/>
    <property type="match status" value="1"/>
</dbReference>
<dbReference type="InterPro" id="IPR029068">
    <property type="entry name" value="Glyas_Bleomycin-R_OHBP_Dase"/>
</dbReference>
<dbReference type="GO" id="GO:0046872">
    <property type="term" value="F:metal ion binding"/>
    <property type="evidence" value="ECO:0007669"/>
    <property type="project" value="UniProtKB-KW"/>
</dbReference>
<dbReference type="AlphaFoldDB" id="A0A7D5GMB4"/>
<gene>
    <name evidence="3" type="ORF">HYG82_14575</name>
</gene>
<dbReference type="Pfam" id="PF00903">
    <property type="entry name" value="Glyoxalase"/>
    <property type="match status" value="1"/>
</dbReference>
<dbReference type="SUPFAM" id="SSF54593">
    <property type="entry name" value="Glyoxalase/Bleomycin resistance protein/Dihydroxybiphenyl dioxygenase"/>
    <property type="match status" value="1"/>
</dbReference>
<dbReference type="EMBL" id="CP058601">
    <property type="protein sequence ID" value="QLG49992.1"/>
    <property type="molecule type" value="Genomic_DNA"/>
</dbReference>
<dbReference type="PANTHER" id="PTHR43048">
    <property type="entry name" value="METHYLMALONYL-COA EPIMERASE"/>
    <property type="match status" value="1"/>
</dbReference>